<name>A0A9P8G1L3_AURME</name>
<dbReference type="Gene3D" id="2.60.420.10">
    <property type="entry name" value="Maltose phosphorylase, domain 3"/>
    <property type="match status" value="1"/>
</dbReference>
<dbReference type="Gene3D" id="1.50.10.10">
    <property type="match status" value="1"/>
</dbReference>
<keyword evidence="12" id="KW-1185">Reference proteome</keyword>
<evidence type="ECO:0000256" key="2">
    <source>
        <dbReference type="ARBA" id="ARBA00010980"/>
    </source>
</evidence>
<dbReference type="PANTHER" id="PTHR34987:SF5">
    <property type="entry name" value="ALPHA-RHAMNOSIDASE"/>
    <property type="match status" value="1"/>
</dbReference>
<keyword evidence="8" id="KW-0119">Carbohydrate metabolism</keyword>
<keyword evidence="11" id="KW-0378">Hydrolase</keyword>
<comment type="subcellular location">
    <subcellularLocation>
        <location evidence="1 8">Secreted</location>
    </subcellularLocation>
</comment>
<evidence type="ECO:0000313" key="12">
    <source>
        <dbReference type="Proteomes" id="UP000729357"/>
    </source>
</evidence>
<evidence type="ECO:0000256" key="4">
    <source>
        <dbReference type="ARBA" id="ARBA00022729"/>
    </source>
</evidence>
<dbReference type="EMBL" id="JAHFXS010000132">
    <property type="protein sequence ID" value="KAG9988699.1"/>
    <property type="molecule type" value="Genomic_DNA"/>
</dbReference>
<keyword evidence="4 9" id="KW-0732">Signal</keyword>
<dbReference type="EC" id="4.2.2.10" evidence="7"/>
<dbReference type="InterPro" id="IPR012341">
    <property type="entry name" value="6hp_glycosidase-like_sf"/>
</dbReference>
<dbReference type="Pfam" id="PF17389">
    <property type="entry name" value="Bac_rhamnosid6H"/>
    <property type="match status" value="1"/>
</dbReference>
<evidence type="ECO:0000313" key="11">
    <source>
        <dbReference type="EMBL" id="KAG9988699.1"/>
    </source>
</evidence>
<keyword evidence="11" id="KW-0326">Glycosidase</keyword>
<dbReference type="GO" id="GO:0005576">
    <property type="term" value="C:extracellular region"/>
    <property type="evidence" value="ECO:0007669"/>
    <property type="project" value="UniProtKB-SubCell"/>
</dbReference>
<dbReference type="InterPro" id="IPR035396">
    <property type="entry name" value="Bac_rhamnosid6H"/>
</dbReference>
<keyword evidence="8" id="KW-0624">Polysaccharide degradation</keyword>
<dbReference type="Gene3D" id="2.160.20.10">
    <property type="entry name" value="Single-stranded right-handed beta-helix, Pectin lyase-like"/>
    <property type="match status" value="1"/>
</dbReference>
<dbReference type="Proteomes" id="UP000729357">
    <property type="component" value="Unassembled WGS sequence"/>
</dbReference>
<dbReference type="SMART" id="SM00656">
    <property type="entry name" value="Amb_all"/>
    <property type="match status" value="1"/>
</dbReference>
<keyword evidence="3 8" id="KW-0964">Secreted</keyword>
<dbReference type="InterPro" id="IPR011050">
    <property type="entry name" value="Pectin_lyase_fold/virulence"/>
</dbReference>
<comment type="catalytic activity">
    <reaction evidence="6">
        <text>Eliminative cleavage of (1-&gt;4)-alpha-D-galacturonan methyl ester to give oligosaccharides with 4-deoxy-6-O-methyl-alpha-D-galact-4-enuronosyl groups at their non-reducing ends.</text>
        <dbReference type="EC" id="4.2.2.10"/>
    </reaction>
</comment>
<evidence type="ECO:0000259" key="10">
    <source>
        <dbReference type="SMART" id="SM00656"/>
    </source>
</evidence>
<dbReference type="Pfam" id="PF00544">
    <property type="entry name" value="Pectate_lyase_4"/>
    <property type="match status" value="1"/>
</dbReference>
<reference evidence="11" key="2">
    <citation type="submission" date="2021-08" db="EMBL/GenBank/DDBJ databases">
        <authorList>
            <person name="Gostincar C."/>
            <person name="Sun X."/>
            <person name="Song Z."/>
            <person name="Gunde-Cimerman N."/>
        </authorList>
    </citation>
    <scope>NUCLEOTIDE SEQUENCE</scope>
    <source>
        <strain evidence="11">EXF-9298</strain>
    </source>
</reference>
<evidence type="ECO:0000256" key="1">
    <source>
        <dbReference type="ARBA" id="ARBA00004613"/>
    </source>
</evidence>
<dbReference type="PANTHER" id="PTHR34987">
    <property type="entry name" value="C, PUTATIVE (AFU_ORTHOLOGUE AFUA_3G02880)-RELATED"/>
    <property type="match status" value="1"/>
</dbReference>
<feature type="chain" id="PRO_5040380687" description="pectin lyase" evidence="9">
    <location>
        <begin position="20"/>
        <end position="1344"/>
    </location>
</feature>
<evidence type="ECO:0000256" key="8">
    <source>
        <dbReference type="RuleBase" id="RU361173"/>
    </source>
</evidence>
<evidence type="ECO:0000256" key="9">
    <source>
        <dbReference type="SAM" id="SignalP"/>
    </source>
</evidence>
<evidence type="ECO:0000256" key="6">
    <source>
        <dbReference type="ARBA" id="ARBA00036818"/>
    </source>
</evidence>
<dbReference type="SUPFAM" id="SSF48208">
    <property type="entry name" value="Six-hairpin glycosidases"/>
    <property type="match status" value="1"/>
</dbReference>
<proteinExistence type="inferred from homology"/>
<feature type="domain" description="Pectate lyase" evidence="10">
    <location>
        <begin position="363"/>
        <end position="571"/>
    </location>
</feature>
<evidence type="ECO:0000256" key="5">
    <source>
        <dbReference type="ARBA" id="ARBA00023239"/>
    </source>
</evidence>
<dbReference type="SUPFAM" id="SSF51126">
    <property type="entry name" value="Pectin lyase-like"/>
    <property type="match status" value="1"/>
</dbReference>
<dbReference type="InterPro" id="IPR008928">
    <property type="entry name" value="6-hairpin_glycosidase_sf"/>
</dbReference>
<dbReference type="InterPro" id="IPR012334">
    <property type="entry name" value="Pectin_lyas_fold"/>
</dbReference>
<sequence length="1344" mass="143691">MISKLSFLFSALAFGSVQAFDTGVYGLGYWNESYAVEADQHPNATNSVPFQLGSGNYTFQVNVAELTPTGFQAIPNQRQAASFYNLIWQGGKSLNQSIRDAVTTGTGESVPKLCLTVPLGPMSRKATNGYREQDAGDCSNAFGKQCMQDLKKVDPSSFTSTITCDPSWMPKSCISRFGDGGLGGIELVDPYVSSDDTDALLQYMYSPVEISFYSSQLFSAGNNSYYEREDERLHAIFLWGSWGVTPVCNRVNNTKLAKDNIAVYQGGAYTGIAASATALMAGVASAAITGVTGKPEGFASSTTGGGDATAVYPSTTDELVSYLGDDSARVIVLTKTFDFSGTEGTTTSSGCAPWGTATGCQTAIDKDQWCENYEPDAPKVSSITYDAAGTLGITVASDKSIVGDGSKGVIKGKGLRIVNGATNVIIQNVAITDINPEYVWGGDAITLDGTDNVWIDHVTTSNIARQHIVLGTEASGNVTVSNSYIDGSGDYSATCDGHQYWALYFDGSDDQVTFKNNYIYQTSGRAPKVQSNTLLHAVNNYWNDNSGHAFEIGKGGYVLAEGNVFEDVKAPLEASSYAGELFTADSGSACSSALGRSCEANSLSGSGTFSESNTDFLSKFSGAVVAAAKPASGIKAYVTANAGAGKLSHPQHGPDFCIFSKLSNMLVSHLLTFLGLGLAVQAQTCWENLTCSGPLETAFPGEWEANIFAPDSRTVSPATILSLANASVISTWPGPAHITGNGSALVFDFGKEVGGLATISYTARGTGALGLAFSEAKNWIGLWSDSSNGKFQAGDGAIYSNFSATGNYSYTMDEVHLRGGFRYLTLFLITDESMSSINIDDITLEIGFQPTWSNLRAYSGYFHCSDDDLNKIWYSGAYTLQTNSVPVDTGRNFVASGWNNSGALANGSAVIVDGAKRDRAVWPGDMGIAVPATFVSIGDLESVANALQTMYDHQNKDGSFPEAGPPLLQQGSDTYHMWSMIGTYNYLLYTNDTAFLDKNWDRYLHAMEYIYSKVHQPSGLLNVTGTRDWARWQQGFNNSEANMILYHTLMTGAELATWHGDTTGLAETYTSRATNLSTAINKYCWDTSFGAFKDNATDTSLYPQDANSMAIYFGVVPPSSSSAQSISSRLTNNWTPIGAEAPELPNNISPFISSFEIQAHLVAGQSKRALDLIRRSWGWYLHHPNGTGSTVIEGYLTNGSFAYRNSRGYSYDASYVSHSHGWSAGPTSALTNYIVGLSVTGRVGSTWTLKPQFADLEYAQAGFVTSLGKFSAGWNVTDDGRTYSLWWKVPGGTAGNVTLPPLPSGKTGKVTIDGKSFKNKGVDKKNGLVFEIGGGNHNIVVVSK</sequence>
<organism evidence="11 12">
    <name type="scientific">Aureobasidium melanogenum</name>
    <name type="common">Aureobasidium pullulans var. melanogenum</name>
    <dbReference type="NCBI Taxonomy" id="46634"/>
    <lineage>
        <taxon>Eukaryota</taxon>
        <taxon>Fungi</taxon>
        <taxon>Dikarya</taxon>
        <taxon>Ascomycota</taxon>
        <taxon>Pezizomycotina</taxon>
        <taxon>Dothideomycetes</taxon>
        <taxon>Dothideomycetidae</taxon>
        <taxon>Dothideales</taxon>
        <taxon>Saccotheciaceae</taxon>
        <taxon>Aureobasidium</taxon>
    </lineage>
</organism>
<dbReference type="FunFam" id="2.160.20.10:FF:000003">
    <property type="entry name" value="Pectin lyase F"/>
    <property type="match status" value="1"/>
</dbReference>
<protein>
    <recommendedName>
        <fullName evidence="7">pectin lyase</fullName>
        <ecNumber evidence="7">4.2.2.10</ecNumber>
    </recommendedName>
</protein>
<dbReference type="GO" id="GO:0047490">
    <property type="term" value="F:pectin lyase activity"/>
    <property type="evidence" value="ECO:0007669"/>
    <property type="project" value="UniProtKB-EC"/>
</dbReference>
<dbReference type="GO" id="GO:0016798">
    <property type="term" value="F:hydrolase activity, acting on glycosyl bonds"/>
    <property type="evidence" value="ECO:0007669"/>
    <property type="project" value="UniProtKB-KW"/>
</dbReference>
<dbReference type="InterPro" id="IPR002022">
    <property type="entry name" value="Pec_lyase"/>
</dbReference>
<feature type="signal peptide" evidence="9">
    <location>
        <begin position="1"/>
        <end position="19"/>
    </location>
</feature>
<feature type="non-terminal residue" evidence="11">
    <location>
        <position position="1344"/>
    </location>
</feature>
<keyword evidence="5 8" id="KW-0456">Lyase</keyword>
<comment type="similarity">
    <text evidence="2 8">Belongs to the polysaccharide lyase 1 family.</text>
</comment>
<accession>A0A9P8G1L3</accession>
<gene>
    <name evidence="11" type="ORF">KCU98_g2415</name>
</gene>
<evidence type="ECO:0000256" key="3">
    <source>
        <dbReference type="ARBA" id="ARBA00022525"/>
    </source>
</evidence>
<dbReference type="FunFam" id="1.50.10.10:FF:000052">
    <property type="entry name" value="Alpha-L-rhamnosidase B, putative"/>
    <property type="match status" value="1"/>
</dbReference>
<comment type="caution">
    <text evidence="11">The sequence shown here is derived from an EMBL/GenBank/DDBJ whole genome shotgun (WGS) entry which is preliminary data.</text>
</comment>
<dbReference type="GO" id="GO:0000272">
    <property type="term" value="P:polysaccharide catabolic process"/>
    <property type="evidence" value="ECO:0007669"/>
    <property type="project" value="UniProtKB-KW"/>
</dbReference>
<evidence type="ECO:0000256" key="7">
    <source>
        <dbReference type="ARBA" id="ARBA00039082"/>
    </source>
</evidence>
<reference evidence="11" key="1">
    <citation type="journal article" date="2021" name="J Fungi (Basel)">
        <title>Virulence traits and population genomics of the black yeast Aureobasidium melanogenum.</title>
        <authorList>
            <person name="Cernosa A."/>
            <person name="Sun X."/>
            <person name="Gostincar C."/>
            <person name="Fang C."/>
            <person name="Gunde-Cimerman N."/>
            <person name="Song Z."/>
        </authorList>
    </citation>
    <scope>NUCLEOTIDE SEQUENCE</scope>
    <source>
        <strain evidence="11">EXF-9298</strain>
    </source>
</reference>